<proteinExistence type="predicted"/>
<evidence type="ECO:0000313" key="3">
    <source>
        <dbReference type="Proteomes" id="UP000237000"/>
    </source>
</evidence>
<dbReference type="GO" id="GO:0016874">
    <property type="term" value="F:ligase activity"/>
    <property type="evidence" value="ECO:0007669"/>
    <property type="project" value="UniProtKB-KW"/>
</dbReference>
<accession>A0A2P5CIB7</accession>
<organism evidence="2 3">
    <name type="scientific">Trema orientale</name>
    <name type="common">Charcoal tree</name>
    <name type="synonym">Celtis orientalis</name>
    <dbReference type="NCBI Taxonomy" id="63057"/>
    <lineage>
        <taxon>Eukaryota</taxon>
        <taxon>Viridiplantae</taxon>
        <taxon>Streptophyta</taxon>
        <taxon>Embryophyta</taxon>
        <taxon>Tracheophyta</taxon>
        <taxon>Spermatophyta</taxon>
        <taxon>Magnoliopsida</taxon>
        <taxon>eudicotyledons</taxon>
        <taxon>Gunneridae</taxon>
        <taxon>Pentapetalae</taxon>
        <taxon>rosids</taxon>
        <taxon>fabids</taxon>
        <taxon>Rosales</taxon>
        <taxon>Cannabaceae</taxon>
        <taxon>Trema</taxon>
    </lineage>
</organism>
<evidence type="ECO:0000313" key="2">
    <source>
        <dbReference type="EMBL" id="PON60778.1"/>
    </source>
</evidence>
<keyword evidence="3" id="KW-1185">Reference proteome</keyword>
<dbReference type="AlphaFoldDB" id="A0A2P5CIB7"/>
<sequence>MSGSKPRTIKLYCPSVSKIVQLVASEEQRLDLGFIARAFGLDPSTLRLNGHFISRGVDLISSYVTWKSLLSFFSAKGFPTGKDDADPLIVDGKLSKVGSKRAHDPEDSLNEISHARTVSEDGIDSSGRPELEYTNLLKNNNNKKMREASSGKTGECGTSILFNDLGCKRKQLFEDLSLLKKLRIKENFADIPGKDNDLSKGSSSTSLRCSPMSRNTKRVREDDIDEAILAVPHKKIR</sequence>
<comment type="caution">
    <text evidence="2">The sequence shown here is derived from an EMBL/GenBank/DDBJ whole genome shotgun (WGS) entry which is preliminary data.</text>
</comment>
<protein>
    <submittedName>
        <fullName evidence="2">Amino acid-ligase</fullName>
    </submittedName>
</protein>
<name>A0A2P5CIB7_TREOI</name>
<feature type="region of interest" description="Disordered" evidence="1">
    <location>
        <begin position="191"/>
        <end position="216"/>
    </location>
</feature>
<feature type="compositionally biased region" description="Polar residues" evidence="1">
    <location>
        <begin position="199"/>
        <end position="214"/>
    </location>
</feature>
<feature type="region of interest" description="Disordered" evidence="1">
    <location>
        <begin position="99"/>
        <end position="129"/>
    </location>
</feature>
<reference evidence="3" key="1">
    <citation type="submission" date="2016-06" db="EMBL/GenBank/DDBJ databases">
        <title>Parallel loss of symbiosis genes in relatives of nitrogen-fixing non-legume Parasponia.</title>
        <authorList>
            <person name="Van Velzen R."/>
            <person name="Holmer R."/>
            <person name="Bu F."/>
            <person name="Rutten L."/>
            <person name="Van Zeijl A."/>
            <person name="Liu W."/>
            <person name="Santuari L."/>
            <person name="Cao Q."/>
            <person name="Sharma T."/>
            <person name="Shen D."/>
            <person name="Roswanjaya Y."/>
            <person name="Wardhani T."/>
            <person name="Kalhor M.S."/>
            <person name="Jansen J."/>
            <person name="Van den Hoogen J."/>
            <person name="Gungor B."/>
            <person name="Hartog M."/>
            <person name="Hontelez J."/>
            <person name="Verver J."/>
            <person name="Yang W.-C."/>
            <person name="Schijlen E."/>
            <person name="Repin R."/>
            <person name="Schilthuizen M."/>
            <person name="Schranz E."/>
            <person name="Heidstra R."/>
            <person name="Miyata K."/>
            <person name="Fedorova E."/>
            <person name="Kohlen W."/>
            <person name="Bisseling T."/>
            <person name="Smit S."/>
            <person name="Geurts R."/>
        </authorList>
    </citation>
    <scope>NUCLEOTIDE SEQUENCE [LARGE SCALE GENOMIC DNA]</scope>
    <source>
        <strain evidence="3">cv. RG33-2</strain>
    </source>
</reference>
<dbReference type="InParanoid" id="A0A2P5CIB7"/>
<dbReference type="OrthoDB" id="751983at2759"/>
<dbReference type="PANTHER" id="PTHR39104:SF1">
    <property type="entry name" value="AMINO ACID-LIGASE"/>
    <property type="match status" value="1"/>
</dbReference>
<evidence type="ECO:0000256" key="1">
    <source>
        <dbReference type="SAM" id="MobiDB-lite"/>
    </source>
</evidence>
<gene>
    <name evidence="2" type="ORF">TorRG33x02_283510</name>
</gene>
<dbReference type="Proteomes" id="UP000237000">
    <property type="component" value="Unassembled WGS sequence"/>
</dbReference>
<dbReference type="STRING" id="63057.A0A2P5CIB7"/>
<dbReference type="EMBL" id="JXTC01000361">
    <property type="protein sequence ID" value="PON60778.1"/>
    <property type="molecule type" value="Genomic_DNA"/>
</dbReference>
<keyword evidence="2" id="KW-0436">Ligase</keyword>
<dbReference type="FunCoup" id="A0A2P5CIB7">
    <property type="interactions" value="41"/>
</dbReference>
<dbReference type="PANTHER" id="PTHR39104">
    <property type="entry name" value="AMINO ACID-LIGASE"/>
    <property type="match status" value="1"/>
</dbReference>